<dbReference type="PANTHER" id="PTHR43358:SF4">
    <property type="entry name" value="ALPHA_BETA HYDROLASE FOLD-1 DOMAIN-CONTAINING PROTEIN"/>
    <property type="match status" value="1"/>
</dbReference>
<dbReference type="SUPFAM" id="SSF53474">
    <property type="entry name" value="alpha/beta-Hydrolases"/>
    <property type="match status" value="1"/>
</dbReference>
<feature type="region of interest" description="Disordered" evidence="1">
    <location>
        <begin position="401"/>
        <end position="427"/>
    </location>
</feature>
<evidence type="ECO:0000313" key="2">
    <source>
        <dbReference type="EMBL" id="KAF6135944.1"/>
    </source>
</evidence>
<feature type="region of interest" description="Disordered" evidence="1">
    <location>
        <begin position="657"/>
        <end position="703"/>
    </location>
</feature>
<dbReference type="AlphaFoldDB" id="A0A7J7L087"/>
<feature type="compositionally biased region" description="Polar residues" evidence="1">
    <location>
        <begin position="683"/>
        <end position="695"/>
    </location>
</feature>
<feature type="region of interest" description="Disordered" evidence="1">
    <location>
        <begin position="323"/>
        <end position="351"/>
    </location>
</feature>
<dbReference type="PANTHER" id="PTHR43358">
    <property type="entry name" value="ALPHA/BETA-HYDROLASE"/>
    <property type="match status" value="1"/>
</dbReference>
<comment type="caution">
    <text evidence="2">The sequence shown here is derived from an EMBL/GenBank/DDBJ whole genome shotgun (WGS) entry which is preliminary data.</text>
</comment>
<dbReference type="InterPro" id="IPR029058">
    <property type="entry name" value="AB_hydrolase_fold"/>
</dbReference>
<feature type="compositionally biased region" description="Low complexity" evidence="1">
    <location>
        <begin position="661"/>
        <end position="676"/>
    </location>
</feature>
<proteinExistence type="predicted"/>
<keyword evidence="3" id="KW-1185">Reference proteome</keyword>
<evidence type="ECO:0000313" key="3">
    <source>
        <dbReference type="Proteomes" id="UP000541444"/>
    </source>
</evidence>
<dbReference type="EMBL" id="JACGCM010002768">
    <property type="protein sequence ID" value="KAF6135944.1"/>
    <property type="molecule type" value="Genomic_DNA"/>
</dbReference>
<dbReference type="InterPro" id="IPR052920">
    <property type="entry name" value="DNA-binding_regulatory"/>
</dbReference>
<name>A0A7J7L087_9MAGN</name>
<feature type="compositionally biased region" description="Low complexity" evidence="1">
    <location>
        <begin position="570"/>
        <end position="581"/>
    </location>
</feature>
<protein>
    <submittedName>
        <fullName evidence="2">Uncharacterized protein</fullName>
    </submittedName>
</protein>
<feature type="compositionally biased region" description="Polar residues" evidence="1">
    <location>
        <begin position="325"/>
        <end position="351"/>
    </location>
</feature>
<feature type="region of interest" description="Disordered" evidence="1">
    <location>
        <begin position="558"/>
        <end position="591"/>
    </location>
</feature>
<evidence type="ECO:0000256" key="1">
    <source>
        <dbReference type="SAM" id="MobiDB-lite"/>
    </source>
</evidence>
<feature type="region of interest" description="Disordered" evidence="1">
    <location>
        <begin position="498"/>
        <end position="535"/>
    </location>
</feature>
<gene>
    <name evidence="2" type="ORF">GIB67_006836</name>
</gene>
<organism evidence="2 3">
    <name type="scientific">Kingdonia uniflora</name>
    <dbReference type="NCBI Taxonomy" id="39325"/>
    <lineage>
        <taxon>Eukaryota</taxon>
        <taxon>Viridiplantae</taxon>
        <taxon>Streptophyta</taxon>
        <taxon>Embryophyta</taxon>
        <taxon>Tracheophyta</taxon>
        <taxon>Spermatophyta</taxon>
        <taxon>Magnoliopsida</taxon>
        <taxon>Ranunculales</taxon>
        <taxon>Circaeasteraceae</taxon>
        <taxon>Kingdonia</taxon>
    </lineage>
</organism>
<feature type="compositionally biased region" description="Basic and acidic residues" evidence="1">
    <location>
        <begin position="414"/>
        <end position="427"/>
    </location>
</feature>
<feature type="compositionally biased region" description="Polar residues" evidence="1">
    <location>
        <begin position="504"/>
        <end position="530"/>
    </location>
</feature>
<accession>A0A7J7L087</accession>
<dbReference type="Proteomes" id="UP000541444">
    <property type="component" value="Unassembled WGS sequence"/>
</dbReference>
<reference evidence="2 3" key="1">
    <citation type="journal article" date="2020" name="IScience">
        <title>Genome Sequencing of the Endangered Kingdonia uniflora (Circaeasteraceae, Ranunculales) Reveals Potential Mechanisms of Evolutionary Specialization.</title>
        <authorList>
            <person name="Sun Y."/>
            <person name="Deng T."/>
            <person name="Zhang A."/>
            <person name="Moore M.J."/>
            <person name="Landis J.B."/>
            <person name="Lin N."/>
            <person name="Zhang H."/>
            <person name="Zhang X."/>
            <person name="Huang J."/>
            <person name="Zhang X."/>
            <person name="Sun H."/>
            <person name="Wang H."/>
        </authorList>
    </citation>
    <scope>NUCLEOTIDE SEQUENCE [LARGE SCALE GENOMIC DNA]</scope>
    <source>
        <strain evidence="2">TB1705</strain>
        <tissue evidence="2">Leaf</tissue>
    </source>
</reference>
<sequence>MKLSRMNEALLGKWLWGFGLKNDGSWKIVIISRFGVKEFGWSSREVVESFGCGVWRGVMKISEIFGKKGRIKVGVGSRVRFWEDRWLLDSSVKELYPLLFCLSDNHECSGQEVMILDHTRISWNLGFHQNLNDWEMNIIISLLEKLISFDHHLGEEDNMTCVECAKGVFPVKTFYKALDTSTHNTHLSFLKEKVANSCFVPVLIGHAIDDDFIRPHHSERIYNAYVGDKNIIKFEGDHNSPRPQFYFDSITIFFHNILQPPKEVVEGNYFDRVHDYYGKDSWDAMHEVGYAKQRKIEESKGTSTEDAISDLRSWRPMSRMEVQDQVASPQELTGANPHSGTPLTNQGQQGVITGSPVPLAAPWFPVDLQRKEKPKKTYKRNMIATRKSLALYGPAEEFDSKKRATTGTVPSYSPEDKESAIGEGREHDPIASSSGLLSFEISNNHPDFPLVPTTIDDDQYVEYPLDNLSDFPCNMEEEERMFMEAVIMSLKDLEIRHPSEEEQLSSGRESSSNVEQEGSSKIDVSSTPGTDDTHDLSYEHELTVSTSSAVALTFDKPPTSLLESTSNVNSASIKKSSSTDKSTQDDDSTGGTRAILTVQKNPANHIKNDAHKIYKGLNGDNDFKHREAYKILAQEPQWANLRDDGLNHAVHIPSNVARRTSNNSSLGNSVGSNNLLEDPNDLPTPQSAGPNSDLDSSLYEGGNRPIGQKLYRKNIASQKAMEGVTASGSGVHALLDELQLEKIQAKEEKERKKKKSRSNAILAIRNGFGVSKERSQNHGERLEYSFWTSIVILSTKAS</sequence>
<dbReference type="OrthoDB" id="10249433at2759"/>